<evidence type="ECO:0000313" key="3">
    <source>
        <dbReference type="Proteomes" id="UP000199408"/>
    </source>
</evidence>
<evidence type="ECO:0000256" key="1">
    <source>
        <dbReference type="SAM" id="MobiDB-lite"/>
    </source>
</evidence>
<reference evidence="3" key="1">
    <citation type="submission" date="2016-06" db="EMBL/GenBank/DDBJ databases">
        <authorList>
            <person name="Varghese N."/>
        </authorList>
    </citation>
    <scope>NUCLEOTIDE SEQUENCE [LARGE SCALE GENOMIC DNA]</scope>
    <source>
        <strain evidence="3">DSM 43171</strain>
    </source>
</reference>
<name>A0A1C5IFK6_9ACTN</name>
<dbReference type="STRING" id="47864.GA0070560_11113"/>
<sequence length="67" mass="6968">MSGQTNPLPVGAAGTTGAVPARCGRTETAEPHRCACGRLRDHCVRDTVHAVWTGPCEEPTGPLPTDT</sequence>
<accession>A0A1C5IFK6</accession>
<dbReference type="EMBL" id="FMDN01000011">
    <property type="protein sequence ID" value="SCG57150.1"/>
    <property type="molecule type" value="Genomic_DNA"/>
</dbReference>
<evidence type="ECO:0000313" key="2">
    <source>
        <dbReference type="EMBL" id="SCG57150.1"/>
    </source>
</evidence>
<organism evidence="2 3">
    <name type="scientific">Micromonospora halophytica</name>
    <dbReference type="NCBI Taxonomy" id="47864"/>
    <lineage>
        <taxon>Bacteria</taxon>
        <taxon>Bacillati</taxon>
        <taxon>Actinomycetota</taxon>
        <taxon>Actinomycetes</taxon>
        <taxon>Micromonosporales</taxon>
        <taxon>Micromonosporaceae</taxon>
        <taxon>Micromonospora</taxon>
    </lineage>
</organism>
<proteinExistence type="predicted"/>
<feature type="region of interest" description="Disordered" evidence="1">
    <location>
        <begin position="1"/>
        <end position="20"/>
    </location>
</feature>
<dbReference type="Proteomes" id="UP000199408">
    <property type="component" value="Unassembled WGS sequence"/>
</dbReference>
<keyword evidence="3" id="KW-1185">Reference proteome</keyword>
<feature type="compositionally biased region" description="Low complexity" evidence="1">
    <location>
        <begin position="9"/>
        <end position="20"/>
    </location>
</feature>
<protein>
    <submittedName>
        <fullName evidence="2">Uncharacterized protein</fullName>
    </submittedName>
</protein>
<dbReference type="RefSeq" id="WP_091297745.1">
    <property type="nucleotide sequence ID" value="NZ_FMDN01000011.1"/>
</dbReference>
<dbReference type="OrthoDB" id="3405109at2"/>
<gene>
    <name evidence="2" type="ORF">GA0070560_11113</name>
</gene>
<dbReference type="AlphaFoldDB" id="A0A1C5IFK6"/>